<dbReference type="Pfam" id="PF21234">
    <property type="entry name" value="Phosphatase-like_N"/>
    <property type="match status" value="1"/>
</dbReference>
<dbReference type="EC" id="2.8.4.2" evidence="4"/>
<evidence type="ECO:0000313" key="5">
    <source>
        <dbReference type="Proteomes" id="UP000033640"/>
    </source>
</evidence>
<dbReference type="SMART" id="SM00226">
    <property type="entry name" value="LMWPc"/>
    <property type="match status" value="1"/>
</dbReference>
<dbReference type="Proteomes" id="UP000033640">
    <property type="component" value="Unassembled WGS sequence"/>
</dbReference>
<dbReference type="PANTHER" id="PTHR43428">
    <property type="entry name" value="ARSENATE REDUCTASE"/>
    <property type="match status" value="1"/>
</dbReference>
<dbReference type="Pfam" id="PF01451">
    <property type="entry name" value="LMWPc"/>
    <property type="match status" value="1"/>
</dbReference>
<organism evidence="4 5">
    <name type="scientific">Microbacterium oxydans</name>
    <dbReference type="NCBI Taxonomy" id="82380"/>
    <lineage>
        <taxon>Bacteria</taxon>
        <taxon>Bacillati</taxon>
        <taxon>Actinomycetota</taxon>
        <taxon>Actinomycetes</taxon>
        <taxon>Micrococcales</taxon>
        <taxon>Microbacteriaceae</taxon>
        <taxon>Microbacterium</taxon>
    </lineage>
</organism>
<dbReference type="SUPFAM" id="SSF52788">
    <property type="entry name" value="Phosphotyrosine protein phosphatases I"/>
    <property type="match status" value="1"/>
</dbReference>
<dbReference type="CDD" id="cd16345">
    <property type="entry name" value="LMWP_ArsC"/>
    <property type="match status" value="1"/>
</dbReference>
<protein>
    <submittedName>
        <fullName evidence="4">Arsenate-mycothiol transferase ArsC1</fullName>
        <ecNumber evidence="4">2.8.4.2</ecNumber>
    </submittedName>
</protein>
<dbReference type="Gene3D" id="3.40.50.2300">
    <property type="match status" value="1"/>
</dbReference>
<evidence type="ECO:0000259" key="3">
    <source>
        <dbReference type="SMART" id="SM00226"/>
    </source>
</evidence>
<feature type="region of interest" description="Disordered" evidence="2">
    <location>
        <begin position="1"/>
        <end position="24"/>
    </location>
</feature>
<name>A0A0F0L563_9MICO</name>
<comment type="caution">
    <text evidence="4">The sequence shown here is derived from an EMBL/GenBank/DDBJ whole genome shotgun (WGS) entry which is preliminary data.</text>
</comment>
<dbReference type="AlphaFoldDB" id="A0A0F0L563"/>
<dbReference type="GO" id="GO:0102100">
    <property type="term" value="F:mycothiol-arsenate ligase activity"/>
    <property type="evidence" value="ECO:0007669"/>
    <property type="project" value="UniProtKB-EC"/>
</dbReference>
<dbReference type="PANTHER" id="PTHR43428:SF1">
    <property type="entry name" value="ARSENATE REDUCTASE"/>
    <property type="match status" value="1"/>
</dbReference>
<dbReference type="InterPro" id="IPR036196">
    <property type="entry name" value="Ptyr_pPase_sf"/>
</dbReference>
<accession>A0A0F0L563</accession>
<dbReference type="InterPro" id="IPR023485">
    <property type="entry name" value="Ptyr_pPase"/>
</dbReference>
<feature type="domain" description="Phosphotyrosine protein phosphatase I" evidence="3">
    <location>
        <begin position="183"/>
        <end position="308"/>
    </location>
</feature>
<reference evidence="4 5" key="1">
    <citation type="submission" date="2015-02" db="EMBL/GenBank/DDBJ databases">
        <title>Draft genome sequences of ten Microbacterium spp. with emphasis on heavy metal contaminated environments.</title>
        <authorList>
            <person name="Corretto E."/>
        </authorList>
    </citation>
    <scope>NUCLEOTIDE SEQUENCE [LARGE SCALE GENOMIC DNA]</scope>
    <source>
        <strain evidence="4 5">BEL4b</strain>
    </source>
</reference>
<dbReference type="Gene3D" id="1.10.8.1060">
    <property type="entry name" value="Corynebacterium glutamicum thioredoxin-dependent arsenate reductase, N-terminal domain"/>
    <property type="match status" value="1"/>
</dbReference>
<keyword evidence="4" id="KW-0808">Transferase</keyword>
<sequence length="318" mass="34397">MNEGSPHRVGSPLGEQAARERAGQVSVLGNPDTLRVLSALASGIKAPEIAAVLNADLSVVEQAVHSLELVDLIRSDGDVWVPTADAWVRFGRLLASESIEPTTPEASVTALPRAVSTIVDDLSYRFSSTFSRETVAGYVAQSYLLLSQRTRVREHLLTMTARYAADRLDALATSQGLVLRDTPEVLFVCVQNAGRSQMAGALLRHLSGGRVHVRTAGSSPAEGAHPRVAAALEEVGVELWGEFPKPLTDEVVRAADYVITMGCGDACPVFPGRRYMEWDLPDPLELDDDGLRGVRDDIRARVLQLLVELKVEPQDASR</sequence>
<keyword evidence="1" id="KW-0059">Arsenical resistance</keyword>
<dbReference type="EMBL" id="JYIW01000026">
    <property type="protein sequence ID" value="KJL28307.1"/>
    <property type="molecule type" value="Genomic_DNA"/>
</dbReference>
<proteinExistence type="predicted"/>
<dbReference type="OrthoDB" id="9799372at2"/>
<dbReference type="NCBIfam" id="NF046112">
    <property type="entry name" value="MSMEG_6209_Nter"/>
    <property type="match status" value="1"/>
</dbReference>
<evidence type="ECO:0000256" key="1">
    <source>
        <dbReference type="ARBA" id="ARBA00022849"/>
    </source>
</evidence>
<dbReference type="PATRIC" id="fig|82380.11.peg.3408"/>
<dbReference type="InterPro" id="IPR048716">
    <property type="entry name" value="Phosphatase-like_N"/>
</dbReference>
<gene>
    <name evidence="4" type="primary">arsC1_3</name>
    <name evidence="4" type="ORF">RS83_03378</name>
</gene>
<dbReference type="GO" id="GO:0046685">
    <property type="term" value="P:response to arsenic-containing substance"/>
    <property type="evidence" value="ECO:0007669"/>
    <property type="project" value="UniProtKB-KW"/>
</dbReference>
<evidence type="ECO:0000313" key="4">
    <source>
        <dbReference type="EMBL" id="KJL28307.1"/>
    </source>
</evidence>
<evidence type="ECO:0000256" key="2">
    <source>
        <dbReference type="SAM" id="MobiDB-lite"/>
    </source>
</evidence>